<keyword evidence="2" id="KW-0698">rRNA processing</keyword>
<dbReference type="InterPro" id="IPR017237">
    <property type="entry name" value="RLMG"/>
</dbReference>
<dbReference type="GO" id="GO:0005737">
    <property type="term" value="C:cytoplasm"/>
    <property type="evidence" value="ECO:0007669"/>
    <property type="project" value="InterPro"/>
</dbReference>
<dbReference type="GO" id="GO:0003676">
    <property type="term" value="F:nucleic acid binding"/>
    <property type="evidence" value="ECO:0007669"/>
    <property type="project" value="InterPro"/>
</dbReference>
<evidence type="ECO:0000256" key="1">
    <source>
        <dbReference type="ARBA" id="ARBA00022490"/>
    </source>
</evidence>
<keyword evidence="4 8" id="KW-0808">Transferase</keyword>
<keyword evidence="9" id="KW-1185">Reference proteome</keyword>
<feature type="domain" description="RlmG N-terminal" evidence="7">
    <location>
        <begin position="8"/>
        <end position="181"/>
    </location>
</feature>
<dbReference type="InterPro" id="IPR058679">
    <property type="entry name" value="RlmG_N"/>
</dbReference>
<dbReference type="Pfam" id="PF26049">
    <property type="entry name" value="RLMG_N"/>
    <property type="match status" value="1"/>
</dbReference>
<keyword evidence="1" id="KW-0963">Cytoplasm</keyword>
<keyword evidence="3 8" id="KW-0489">Methyltransferase</keyword>
<name>A0A7W2TUH9_9GAMM</name>
<dbReference type="InterPro" id="IPR007848">
    <property type="entry name" value="Small_mtfrase_dom"/>
</dbReference>
<comment type="caution">
    <text evidence="8">The sequence shown here is derived from an EMBL/GenBank/DDBJ whole genome shotgun (WGS) entry which is preliminary data.</text>
</comment>
<dbReference type="InterPro" id="IPR002052">
    <property type="entry name" value="DNA_methylase_N6_adenine_CS"/>
</dbReference>
<evidence type="ECO:0000259" key="6">
    <source>
        <dbReference type="Pfam" id="PF05175"/>
    </source>
</evidence>
<dbReference type="GO" id="GO:0008990">
    <property type="term" value="F:rRNA (guanine-N2-)-methyltransferase activity"/>
    <property type="evidence" value="ECO:0007669"/>
    <property type="project" value="InterPro"/>
</dbReference>
<dbReference type="PROSITE" id="PS00092">
    <property type="entry name" value="N6_MTASE"/>
    <property type="match status" value="1"/>
</dbReference>
<dbReference type="RefSeq" id="WP_182169023.1">
    <property type="nucleotide sequence ID" value="NZ_JACFXU010000013.1"/>
</dbReference>
<evidence type="ECO:0000256" key="2">
    <source>
        <dbReference type="ARBA" id="ARBA00022552"/>
    </source>
</evidence>
<evidence type="ECO:0000256" key="5">
    <source>
        <dbReference type="ARBA" id="ARBA00022691"/>
    </source>
</evidence>
<sequence>MSSVQPAAQFETPFGCFELQRYPRRPNDTLNAWCAADSLLLEAFAAEPASPATTLVVNDEHGALTTALKAAWMWSDSALSVRALRDNLARNRLPECQVIWSTEPPPATASIVLMRVPKQLAYFEYQLACLATTLAPGTRLVIGGMDKHLSPQTAAIIERYIGPTERHRGRRKARLFSATIDGLRHEAKAQWSQYYCQALNAELRALPNVFSREQLDRGSELLIAQLQRLAPVSRLIDLACGNGVLGLAALDAGLAQELVFCDESAMAVASARENLEHLQPQALARCEFHHGDGLKHYRGAKADLILCNPPFHLQHTVDDFAGRRLLSQAAKQVSSEGKLCLVANRHLNYQAGLKRRFAALEKFAANNKFTVWLASRPLAAPAGRA</sequence>
<dbReference type="Proteomes" id="UP000539350">
    <property type="component" value="Unassembled WGS sequence"/>
</dbReference>
<dbReference type="AlphaFoldDB" id="A0A7W2TUH9"/>
<dbReference type="EMBL" id="JACFXU010000013">
    <property type="protein sequence ID" value="MBA6412209.1"/>
    <property type="molecule type" value="Genomic_DNA"/>
</dbReference>
<dbReference type="SUPFAM" id="SSF53335">
    <property type="entry name" value="S-adenosyl-L-methionine-dependent methyltransferases"/>
    <property type="match status" value="1"/>
</dbReference>
<feature type="domain" description="Methyltransferase small" evidence="6">
    <location>
        <begin position="202"/>
        <end position="371"/>
    </location>
</feature>
<proteinExistence type="predicted"/>
<dbReference type="PANTHER" id="PTHR47816:SF5">
    <property type="entry name" value="RIBOSOMAL RNA LARGE SUBUNIT METHYLTRANSFERASE G"/>
    <property type="match status" value="1"/>
</dbReference>
<keyword evidence="5" id="KW-0949">S-adenosyl-L-methionine</keyword>
<dbReference type="CDD" id="cd02440">
    <property type="entry name" value="AdoMet_MTases"/>
    <property type="match status" value="1"/>
</dbReference>
<dbReference type="PANTHER" id="PTHR47816">
    <property type="entry name" value="RIBOSOMAL RNA SMALL SUBUNIT METHYLTRANSFERASE C"/>
    <property type="match status" value="1"/>
</dbReference>
<evidence type="ECO:0000313" key="9">
    <source>
        <dbReference type="Proteomes" id="UP000539350"/>
    </source>
</evidence>
<protein>
    <submittedName>
        <fullName evidence="8">Methyltransferase</fullName>
    </submittedName>
</protein>
<dbReference type="PIRSF" id="PIRSF037565">
    <property type="entry name" value="RRNA_m2G_Mtase_RsmD_prd"/>
    <property type="match status" value="1"/>
</dbReference>
<reference evidence="8 9" key="1">
    <citation type="submission" date="2020-07" db="EMBL/GenBank/DDBJ databases">
        <title>Halieaceae bacterium, F7430, whole genome shotgun sequencing project.</title>
        <authorList>
            <person name="Jiang S."/>
            <person name="Liu Z.W."/>
            <person name="Du Z.J."/>
        </authorList>
    </citation>
    <scope>NUCLEOTIDE SEQUENCE [LARGE SCALE GENOMIC DNA]</scope>
    <source>
        <strain evidence="8 9">F7430</strain>
    </source>
</reference>
<evidence type="ECO:0000256" key="4">
    <source>
        <dbReference type="ARBA" id="ARBA00022679"/>
    </source>
</evidence>
<accession>A0A7W2TUH9</accession>
<gene>
    <name evidence="8" type="ORF">H2508_03710</name>
</gene>
<evidence type="ECO:0000256" key="3">
    <source>
        <dbReference type="ARBA" id="ARBA00022603"/>
    </source>
</evidence>
<evidence type="ECO:0000313" key="8">
    <source>
        <dbReference type="EMBL" id="MBA6412209.1"/>
    </source>
</evidence>
<evidence type="ECO:0000259" key="7">
    <source>
        <dbReference type="Pfam" id="PF26049"/>
    </source>
</evidence>
<dbReference type="InterPro" id="IPR029063">
    <property type="entry name" value="SAM-dependent_MTases_sf"/>
</dbReference>
<dbReference type="Gene3D" id="3.40.50.150">
    <property type="entry name" value="Vaccinia Virus protein VP39"/>
    <property type="match status" value="2"/>
</dbReference>
<dbReference type="InterPro" id="IPR046977">
    <property type="entry name" value="RsmC/RlmG"/>
</dbReference>
<organism evidence="8 9">
    <name type="scientific">Sediminihaliea albiluteola</name>
    <dbReference type="NCBI Taxonomy" id="2758564"/>
    <lineage>
        <taxon>Bacteria</taxon>
        <taxon>Pseudomonadati</taxon>
        <taxon>Pseudomonadota</taxon>
        <taxon>Gammaproteobacteria</taxon>
        <taxon>Cellvibrionales</taxon>
        <taxon>Halieaceae</taxon>
        <taxon>Sediminihaliea</taxon>
    </lineage>
</organism>
<dbReference type="Pfam" id="PF05175">
    <property type="entry name" value="MTS"/>
    <property type="match status" value="1"/>
</dbReference>